<proteinExistence type="predicted"/>
<gene>
    <name evidence="3" type="ORF">DSCA_15730</name>
</gene>
<dbReference type="RefSeq" id="WP_155315879.1">
    <property type="nucleotide sequence ID" value="NZ_AP021874.1"/>
</dbReference>
<reference evidence="3 4" key="1">
    <citation type="submission" date="2019-11" db="EMBL/GenBank/DDBJ databases">
        <title>Comparative genomics of hydrocarbon-degrading Desulfosarcina strains.</title>
        <authorList>
            <person name="Watanabe M."/>
            <person name="Kojima H."/>
            <person name="Fukui M."/>
        </authorList>
    </citation>
    <scope>NUCLEOTIDE SEQUENCE [LARGE SCALE GENOMIC DNA]</scope>
    <source>
        <strain evidence="3 4">PL12</strain>
    </source>
</reference>
<dbReference type="SUPFAM" id="SSF53146">
    <property type="entry name" value="Nitrogenase accessory factor-like"/>
    <property type="match status" value="1"/>
</dbReference>
<dbReference type="CDD" id="cd00851">
    <property type="entry name" value="MTH1175"/>
    <property type="match status" value="1"/>
</dbReference>
<dbReference type="PANTHER" id="PTHR42983:SF1">
    <property type="entry name" value="IRON-MOLYBDENUM PROTEIN"/>
    <property type="match status" value="1"/>
</dbReference>
<protein>
    <recommendedName>
        <fullName evidence="2">Dinitrogenase iron-molybdenum cofactor biosynthesis domain-containing protein</fullName>
    </recommendedName>
</protein>
<feature type="region of interest" description="Disordered" evidence="1">
    <location>
        <begin position="104"/>
        <end position="140"/>
    </location>
</feature>
<dbReference type="Proteomes" id="UP000427906">
    <property type="component" value="Chromosome"/>
</dbReference>
<dbReference type="PANTHER" id="PTHR42983">
    <property type="entry name" value="DINITROGENASE IRON-MOLYBDENUM COFACTOR PROTEIN-RELATED"/>
    <property type="match status" value="1"/>
</dbReference>
<organism evidence="3 4">
    <name type="scientific">Desulfosarcina alkanivorans</name>
    <dbReference type="NCBI Taxonomy" id="571177"/>
    <lineage>
        <taxon>Bacteria</taxon>
        <taxon>Pseudomonadati</taxon>
        <taxon>Thermodesulfobacteriota</taxon>
        <taxon>Desulfobacteria</taxon>
        <taxon>Desulfobacterales</taxon>
        <taxon>Desulfosarcinaceae</taxon>
        <taxon>Desulfosarcina</taxon>
    </lineage>
</organism>
<feature type="region of interest" description="Disordered" evidence="1">
    <location>
        <begin position="172"/>
        <end position="201"/>
    </location>
</feature>
<dbReference type="Gene3D" id="3.30.420.130">
    <property type="entry name" value="Dinitrogenase iron-molybdenum cofactor biosynthesis domain"/>
    <property type="match status" value="1"/>
</dbReference>
<sequence>MKVVISATGRDLTSTVDERFGRCRYFLIVETDDMSFEVVDNDNADLSTSAGIQSASYVASTGAEAVITGNCGPKAMQVFAETNIRIILGQQGTIRDVLQKFKDGDLTPSTRENVPEKSGAAGTLPKRGFSQPGMGGGRGMGGGGRCMGGRGMGGGGGRGMGGCGRGMGTGGGGGMGRQYQRPGGTGSPVLPGKAENLSKGEELDQLQRQADELKRQMDAIQAKIRDLA</sequence>
<feature type="domain" description="Dinitrogenase iron-molybdenum cofactor biosynthesis" evidence="2">
    <location>
        <begin position="13"/>
        <end position="102"/>
    </location>
</feature>
<keyword evidence="4" id="KW-1185">Reference proteome</keyword>
<evidence type="ECO:0000313" key="4">
    <source>
        <dbReference type="Proteomes" id="UP000427906"/>
    </source>
</evidence>
<evidence type="ECO:0000256" key="1">
    <source>
        <dbReference type="SAM" id="MobiDB-lite"/>
    </source>
</evidence>
<accession>A0A5K7YGE9</accession>
<dbReference type="KEGG" id="dalk:DSCA_15730"/>
<dbReference type="AlphaFoldDB" id="A0A5K7YGE9"/>
<dbReference type="InterPro" id="IPR036105">
    <property type="entry name" value="DiNase_FeMo-co_biosyn_sf"/>
</dbReference>
<dbReference type="OrthoDB" id="9807451at2"/>
<dbReference type="InterPro" id="IPR033913">
    <property type="entry name" value="MTH1175_dom"/>
</dbReference>
<dbReference type="EMBL" id="AP021874">
    <property type="protein sequence ID" value="BBO67643.1"/>
    <property type="molecule type" value="Genomic_DNA"/>
</dbReference>
<dbReference type="InterPro" id="IPR003731">
    <property type="entry name" value="Di-Nase_FeMo-co_biosynth"/>
</dbReference>
<evidence type="ECO:0000313" key="3">
    <source>
        <dbReference type="EMBL" id="BBO67643.1"/>
    </source>
</evidence>
<name>A0A5K7YGE9_9BACT</name>
<evidence type="ECO:0000259" key="2">
    <source>
        <dbReference type="Pfam" id="PF02579"/>
    </source>
</evidence>
<dbReference type="Pfam" id="PF02579">
    <property type="entry name" value="Nitro_FeMo-Co"/>
    <property type="match status" value="1"/>
</dbReference>